<evidence type="ECO:0000256" key="15">
    <source>
        <dbReference type="HAMAP-Rule" id="MF_01113"/>
    </source>
</evidence>
<dbReference type="GO" id="GO:0006281">
    <property type="term" value="P:DNA repair"/>
    <property type="evidence" value="ECO:0007669"/>
    <property type="project" value="UniProtKB-UniRule"/>
</dbReference>
<comment type="cofactor">
    <cofactor evidence="15">
        <name>Mg(2+)</name>
        <dbReference type="ChEBI" id="CHEBI:18420"/>
    </cofactor>
    <text evidence="15">Binds 2 magnesium ions per subunit.</text>
</comment>
<keyword evidence="18" id="KW-1185">Reference proteome</keyword>
<keyword evidence="11 15" id="KW-0239">DNA-directed DNA polymerase</keyword>
<keyword evidence="10 15" id="KW-0460">Magnesium</keyword>
<evidence type="ECO:0000256" key="12">
    <source>
        <dbReference type="ARBA" id="ARBA00023125"/>
    </source>
</evidence>
<comment type="similarity">
    <text evidence="2 15">Belongs to the DNA polymerase type-Y family.</text>
</comment>
<dbReference type="InterPro" id="IPR043502">
    <property type="entry name" value="DNA/RNA_pol_sf"/>
</dbReference>
<protein>
    <recommendedName>
        <fullName evidence="15">DNA polymerase IV</fullName>
        <shortName evidence="15">Pol IV</shortName>
        <ecNumber evidence="15">2.7.7.7</ecNumber>
    </recommendedName>
</protein>
<evidence type="ECO:0000256" key="1">
    <source>
        <dbReference type="ARBA" id="ARBA00004496"/>
    </source>
</evidence>
<dbReference type="Pfam" id="PF21999">
    <property type="entry name" value="IMS_HHH_1"/>
    <property type="match status" value="1"/>
</dbReference>
<keyword evidence="13 15" id="KW-0234">DNA repair</keyword>
<comment type="function">
    <text evidence="15">Poorly processive, error-prone DNA polymerase involved in untargeted mutagenesis. Copies undamaged DNA at stalled replication forks, which arise in vivo from mismatched or misaligned primer ends. These misaligned primers can be extended by PolIV. Exhibits no 3'-5' exonuclease (proofreading) activity. May be involved in translesional synthesis, in conjunction with the beta clamp from PolIII.</text>
</comment>
<evidence type="ECO:0000256" key="8">
    <source>
        <dbReference type="ARBA" id="ARBA00022723"/>
    </source>
</evidence>
<dbReference type="FunFam" id="3.40.1170.60:FF:000001">
    <property type="entry name" value="DNA polymerase IV"/>
    <property type="match status" value="1"/>
</dbReference>
<organism evidence="17 18">
    <name type="scientific">Saccharospirillum salsuginis</name>
    <dbReference type="NCBI Taxonomy" id="418750"/>
    <lineage>
        <taxon>Bacteria</taxon>
        <taxon>Pseudomonadati</taxon>
        <taxon>Pseudomonadota</taxon>
        <taxon>Gammaproteobacteria</taxon>
        <taxon>Oceanospirillales</taxon>
        <taxon>Saccharospirillaceae</taxon>
        <taxon>Saccharospirillum</taxon>
    </lineage>
</organism>
<accession>A0A918NIC4</accession>
<comment type="catalytic activity">
    <reaction evidence="14 15">
        <text>DNA(n) + a 2'-deoxyribonucleoside 5'-triphosphate = DNA(n+1) + diphosphate</text>
        <dbReference type="Rhea" id="RHEA:22508"/>
        <dbReference type="Rhea" id="RHEA-COMP:17339"/>
        <dbReference type="Rhea" id="RHEA-COMP:17340"/>
        <dbReference type="ChEBI" id="CHEBI:33019"/>
        <dbReference type="ChEBI" id="CHEBI:61560"/>
        <dbReference type="ChEBI" id="CHEBI:173112"/>
        <dbReference type="EC" id="2.7.7.7"/>
    </reaction>
</comment>
<gene>
    <name evidence="15 17" type="primary">dinB</name>
    <name evidence="17" type="ORF">GCM10007392_41560</name>
</gene>
<dbReference type="InterPro" id="IPR017961">
    <property type="entry name" value="DNA_pol_Y-fam_little_finger"/>
</dbReference>
<dbReference type="PANTHER" id="PTHR11076">
    <property type="entry name" value="DNA REPAIR POLYMERASE UMUC / TRANSFERASE FAMILY MEMBER"/>
    <property type="match status" value="1"/>
</dbReference>
<dbReference type="FunFam" id="1.10.150.20:FF:000019">
    <property type="entry name" value="DNA polymerase IV"/>
    <property type="match status" value="1"/>
</dbReference>
<dbReference type="GO" id="GO:0003887">
    <property type="term" value="F:DNA-directed DNA polymerase activity"/>
    <property type="evidence" value="ECO:0007669"/>
    <property type="project" value="UniProtKB-UniRule"/>
</dbReference>
<evidence type="ECO:0000256" key="10">
    <source>
        <dbReference type="ARBA" id="ARBA00022842"/>
    </source>
</evidence>
<dbReference type="NCBIfam" id="NF002677">
    <property type="entry name" value="PRK02406.1"/>
    <property type="match status" value="1"/>
</dbReference>
<dbReference type="GO" id="GO:0042276">
    <property type="term" value="P:error-prone translesion synthesis"/>
    <property type="evidence" value="ECO:0007669"/>
    <property type="project" value="TreeGrafter"/>
</dbReference>
<dbReference type="InterPro" id="IPR053848">
    <property type="entry name" value="IMS_HHH_1"/>
</dbReference>
<feature type="active site" evidence="15">
    <location>
        <position position="105"/>
    </location>
</feature>
<dbReference type="Proteomes" id="UP000626148">
    <property type="component" value="Unassembled WGS sequence"/>
</dbReference>
<dbReference type="RefSeq" id="WP_229805460.1">
    <property type="nucleotide sequence ID" value="NZ_BMXR01000013.1"/>
</dbReference>
<name>A0A918NIC4_9GAMM</name>
<evidence type="ECO:0000256" key="13">
    <source>
        <dbReference type="ARBA" id="ARBA00023204"/>
    </source>
</evidence>
<comment type="subunit">
    <text evidence="15">Monomer.</text>
</comment>
<evidence type="ECO:0000259" key="16">
    <source>
        <dbReference type="PROSITE" id="PS50173"/>
    </source>
</evidence>
<dbReference type="HAMAP" id="MF_01113">
    <property type="entry name" value="DNApol_IV"/>
    <property type="match status" value="1"/>
</dbReference>
<dbReference type="InterPro" id="IPR043128">
    <property type="entry name" value="Rev_trsase/Diguanyl_cyclase"/>
</dbReference>
<evidence type="ECO:0000256" key="6">
    <source>
        <dbReference type="ARBA" id="ARBA00022695"/>
    </source>
</evidence>
<dbReference type="EC" id="2.7.7.7" evidence="15"/>
<dbReference type="InterPro" id="IPR001126">
    <property type="entry name" value="UmuC"/>
</dbReference>
<keyword evidence="5 15" id="KW-0808">Transferase</keyword>
<dbReference type="Pfam" id="PF11799">
    <property type="entry name" value="IMS_C"/>
    <property type="match status" value="1"/>
</dbReference>
<dbReference type="CDD" id="cd03586">
    <property type="entry name" value="PolY_Pol_IV_kappa"/>
    <property type="match status" value="1"/>
</dbReference>
<evidence type="ECO:0000256" key="3">
    <source>
        <dbReference type="ARBA" id="ARBA00022457"/>
    </source>
</evidence>
<keyword evidence="6 15" id="KW-0548">Nucleotidyltransferase</keyword>
<keyword evidence="9 15" id="KW-0227">DNA damage</keyword>
<dbReference type="InterPro" id="IPR050116">
    <property type="entry name" value="DNA_polymerase-Y"/>
</dbReference>
<comment type="caution">
    <text evidence="17">The sequence shown here is derived from an EMBL/GenBank/DDBJ whole genome shotgun (WGS) entry which is preliminary data.</text>
</comment>
<keyword evidence="4 15" id="KW-0963">Cytoplasm</keyword>
<sequence>MTVRKIIHIDCDCYYAALEMRDFPQLRDHPVAVGGRGPRGVLSTCNYEARRYGVRSAMPTRRALSLCPSLIIQPSRFDVYRAVSRQIRDIFERYTDRIEPLSLDEAYLDVSESDFAQGSATLLARHLRAEIAREVGITVSAGVAPNKYLAKIASDWNKPDGLCVIPPGRIDEFVHQLPVDRLFGVGQKTAERLHALGYRNCGDLQAASMAELIERFGRFGPRLYQLARGIDDRPVKTERVRKSLSVEHTFDTDLAGLDDCREHLSRLFEELQRRLGKRVQPAIHRVFLKMRFRDFNQTTVERALPLTLDSFNRLAGEAWRRQGEPVRLLGLGVRFVEGDENRQLSLFEPPAQESMSKNLIHQSTVQGVQSVA</sequence>
<keyword evidence="7 15" id="KW-0235">DNA replication</keyword>
<reference evidence="17" key="1">
    <citation type="journal article" date="2014" name="Int. J. Syst. Evol. Microbiol.">
        <title>Complete genome sequence of Corynebacterium casei LMG S-19264T (=DSM 44701T), isolated from a smear-ripened cheese.</title>
        <authorList>
            <consortium name="US DOE Joint Genome Institute (JGI-PGF)"/>
            <person name="Walter F."/>
            <person name="Albersmeier A."/>
            <person name="Kalinowski J."/>
            <person name="Ruckert C."/>
        </authorList>
    </citation>
    <scope>NUCLEOTIDE SEQUENCE</scope>
    <source>
        <strain evidence="17">KCTC 22169</strain>
    </source>
</reference>
<evidence type="ECO:0000256" key="4">
    <source>
        <dbReference type="ARBA" id="ARBA00022490"/>
    </source>
</evidence>
<dbReference type="Gene3D" id="1.10.150.20">
    <property type="entry name" value="5' to 3' exonuclease, C-terminal subdomain"/>
    <property type="match status" value="1"/>
</dbReference>
<evidence type="ECO:0000256" key="11">
    <source>
        <dbReference type="ARBA" id="ARBA00022932"/>
    </source>
</evidence>
<keyword evidence="8 15" id="KW-0479">Metal-binding</keyword>
<feature type="binding site" evidence="15">
    <location>
        <position position="10"/>
    </location>
    <ligand>
        <name>Mg(2+)</name>
        <dbReference type="ChEBI" id="CHEBI:18420"/>
    </ligand>
</feature>
<evidence type="ECO:0000313" key="17">
    <source>
        <dbReference type="EMBL" id="GGX69650.1"/>
    </source>
</evidence>
<dbReference type="Gene3D" id="3.30.1490.100">
    <property type="entry name" value="DNA polymerase, Y-family, little finger domain"/>
    <property type="match status" value="1"/>
</dbReference>
<evidence type="ECO:0000313" key="18">
    <source>
        <dbReference type="Proteomes" id="UP000626148"/>
    </source>
</evidence>
<dbReference type="GO" id="GO:0000287">
    <property type="term" value="F:magnesium ion binding"/>
    <property type="evidence" value="ECO:0007669"/>
    <property type="project" value="UniProtKB-UniRule"/>
</dbReference>
<reference evidence="17" key="2">
    <citation type="submission" date="2020-09" db="EMBL/GenBank/DDBJ databases">
        <authorList>
            <person name="Sun Q."/>
            <person name="Kim S."/>
        </authorList>
    </citation>
    <scope>NUCLEOTIDE SEQUENCE</scope>
    <source>
        <strain evidence="17">KCTC 22169</strain>
    </source>
</reference>
<evidence type="ECO:0000256" key="9">
    <source>
        <dbReference type="ARBA" id="ARBA00022763"/>
    </source>
</evidence>
<dbReference type="SUPFAM" id="SSF56672">
    <property type="entry name" value="DNA/RNA polymerases"/>
    <property type="match status" value="1"/>
</dbReference>
<keyword evidence="3 15" id="KW-0515">Mutator protein</keyword>
<dbReference type="GO" id="GO:0005829">
    <property type="term" value="C:cytosol"/>
    <property type="evidence" value="ECO:0007669"/>
    <property type="project" value="TreeGrafter"/>
</dbReference>
<dbReference type="GO" id="GO:0006261">
    <property type="term" value="P:DNA-templated DNA replication"/>
    <property type="evidence" value="ECO:0007669"/>
    <property type="project" value="UniProtKB-UniRule"/>
</dbReference>
<dbReference type="AlphaFoldDB" id="A0A918NIC4"/>
<proteinExistence type="inferred from homology"/>
<comment type="subcellular location">
    <subcellularLocation>
        <location evidence="1 15">Cytoplasm</location>
    </subcellularLocation>
</comment>
<evidence type="ECO:0000256" key="2">
    <source>
        <dbReference type="ARBA" id="ARBA00010945"/>
    </source>
</evidence>
<evidence type="ECO:0000256" key="5">
    <source>
        <dbReference type="ARBA" id="ARBA00022679"/>
    </source>
</evidence>
<dbReference type="Gene3D" id="3.40.1170.60">
    <property type="match status" value="1"/>
</dbReference>
<dbReference type="Pfam" id="PF00817">
    <property type="entry name" value="IMS"/>
    <property type="match status" value="1"/>
</dbReference>
<feature type="site" description="Substrate discrimination" evidence="15">
    <location>
        <position position="15"/>
    </location>
</feature>
<dbReference type="SUPFAM" id="SSF100879">
    <property type="entry name" value="Lesion bypass DNA polymerase (Y-family), little finger domain"/>
    <property type="match status" value="1"/>
</dbReference>
<dbReference type="GO" id="GO:0009432">
    <property type="term" value="P:SOS response"/>
    <property type="evidence" value="ECO:0007669"/>
    <property type="project" value="UniProtKB-ARBA"/>
</dbReference>
<dbReference type="PANTHER" id="PTHR11076:SF33">
    <property type="entry name" value="DNA POLYMERASE KAPPA"/>
    <property type="match status" value="1"/>
</dbReference>
<dbReference type="Gene3D" id="3.30.70.270">
    <property type="match status" value="1"/>
</dbReference>
<dbReference type="InterPro" id="IPR036775">
    <property type="entry name" value="DNA_pol_Y-fam_lit_finger_sf"/>
</dbReference>
<dbReference type="GO" id="GO:0003684">
    <property type="term" value="F:damaged DNA binding"/>
    <property type="evidence" value="ECO:0007669"/>
    <property type="project" value="InterPro"/>
</dbReference>
<dbReference type="InterPro" id="IPR022880">
    <property type="entry name" value="DNApol_IV"/>
</dbReference>
<dbReference type="EMBL" id="BMXR01000013">
    <property type="protein sequence ID" value="GGX69650.1"/>
    <property type="molecule type" value="Genomic_DNA"/>
</dbReference>
<evidence type="ECO:0000256" key="14">
    <source>
        <dbReference type="ARBA" id="ARBA00049244"/>
    </source>
</evidence>
<feature type="binding site" evidence="15">
    <location>
        <position position="104"/>
    </location>
    <ligand>
        <name>Mg(2+)</name>
        <dbReference type="ChEBI" id="CHEBI:18420"/>
    </ligand>
</feature>
<dbReference type="PROSITE" id="PS50173">
    <property type="entry name" value="UMUC"/>
    <property type="match status" value="1"/>
</dbReference>
<keyword evidence="12 15" id="KW-0238">DNA-binding</keyword>
<evidence type="ECO:0000256" key="7">
    <source>
        <dbReference type="ARBA" id="ARBA00022705"/>
    </source>
</evidence>
<feature type="domain" description="UmuC" evidence="16">
    <location>
        <begin position="6"/>
        <end position="186"/>
    </location>
</feature>